<dbReference type="AlphaFoldDB" id="A0A366I7X0"/>
<comment type="caution">
    <text evidence="1">The sequence shown here is derived from an EMBL/GenBank/DDBJ whole genome shotgun (WGS) entry which is preliminary data.</text>
</comment>
<dbReference type="Proteomes" id="UP000253490">
    <property type="component" value="Unassembled WGS sequence"/>
</dbReference>
<protein>
    <submittedName>
        <fullName evidence="1">Uncharacterized protein</fullName>
    </submittedName>
</protein>
<evidence type="ECO:0000313" key="2">
    <source>
        <dbReference type="Proteomes" id="UP000253490"/>
    </source>
</evidence>
<keyword evidence="2" id="KW-1185">Reference proteome</keyword>
<organism evidence="1 2">
    <name type="scientific">Alkalibaculum bacchi</name>
    <dbReference type="NCBI Taxonomy" id="645887"/>
    <lineage>
        <taxon>Bacteria</taxon>
        <taxon>Bacillati</taxon>
        <taxon>Bacillota</taxon>
        <taxon>Clostridia</taxon>
        <taxon>Eubacteriales</taxon>
        <taxon>Eubacteriaceae</taxon>
        <taxon>Alkalibaculum</taxon>
    </lineage>
</organism>
<proteinExistence type="predicted"/>
<name>A0A366I7X0_9FIRM</name>
<dbReference type="OrthoDB" id="9806522at2"/>
<sequence length="47" mass="5283">MLFAFKPSEKVVEQVDFIANPYNSETKGKGILAAEFLIKKNIDILIV</sequence>
<accession>A0A366I7X0</accession>
<gene>
    <name evidence="1" type="ORF">DES36_10743</name>
</gene>
<reference evidence="1 2" key="1">
    <citation type="submission" date="2018-06" db="EMBL/GenBank/DDBJ databases">
        <title>Genomic Encyclopedia of Type Strains, Phase IV (KMG-IV): sequencing the most valuable type-strain genomes for metagenomic binning, comparative biology and taxonomic classification.</title>
        <authorList>
            <person name="Goeker M."/>
        </authorList>
    </citation>
    <scope>NUCLEOTIDE SEQUENCE [LARGE SCALE GENOMIC DNA]</scope>
    <source>
        <strain evidence="1 2">DSM 22112</strain>
    </source>
</reference>
<dbReference type="EMBL" id="QNRX01000007">
    <property type="protein sequence ID" value="RBP65306.1"/>
    <property type="molecule type" value="Genomic_DNA"/>
</dbReference>
<evidence type="ECO:0000313" key="1">
    <source>
        <dbReference type="EMBL" id="RBP65306.1"/>
    </source>
</evidence>